<dbReference type="Proteomes" id="UP000692954">
    <property type="component" value="Unassembled WGS sequence"/>
</dbReference>
<feature type="transmembrane region" description="Helical" evidence="1">
    <location>
        <begin position="60"/>
        <end position="80"/>
    </location>
</feature>
<protein>
    <submittedName>
        <fullName evidence="2">Uncharacterized protein</fullName>
    </submittedName>
</protein>
<reference evidence="2" key="1">
    <citation type="submission" date="2021-01" db="EMBL/GenBank/DDBJ databases">
        <authorList>
            <consortium name="Genoscope - CEA"/>
            <person name="William W."/>
        </authorList>
    </citation>
    <scope>NUCLEOTIDE SEQUENCE</scope>
</reference>
<accession>A0A8S1Q4H2</accession>
<gene>
    <name evidence="2" type="ORF">PSON_ATCC_30995.1.T0950020</name>
</gene>
<evidence type="ECO:0000256" key="1">
    <source>
        <dbReference type="SAM" id="Phobius"/>
    </source>
</evidence>
<dbReference type="EMBL" id="CAJJDN010000095">
    <property type="protein sequence ID" value="CAD8110044.1"/>
    <property type="molecule type" value="Genomic_DNA"/>
</dbReference>
<dbReference type="AlphaFoldDB" id="A0A8S1Q4H2"/>
<proteinExistence type="predicted"/>
<evidence type="ECO:0000313" key="3">
    <source>
        <dbReference type="Proteomes" id="UP000692954"/>
    </source>
</evidence>
<sequence>MLINDNQLIWVSRSNEIMHVLRFQLEFLEKRQNQSSAKTQSQMYQSRLRNSKFWLQKIDFIFILYMNGMGILLFQVKLIYHQLQLMESQLRMENF</sequence>
<comment type="caution">
    <text evidence="2">The sequence shown here is derived from an EMBL/GenBank/DDBJ whole genome shotgun (WGS) entry which is preliminary data.</text>
</comment>
<keyword evidence="1" id="KW-0812">Transmembrane</keyword>
<keyword evidence="3" id="KW-1185">Reference proteome</keyword>
<name>A0A8S1Q4H2_9CILI</name>
<evidence type="ECO:0000313" key="2">
    <source>
        <dbReference type="EMBL" id="CAD8110044.1"/>
    </source>
</evidence>
<keyword evidence="1" id="KW-1133">Transmembrane helix</keyword>
<organism evidence="2 3">
    <name type="scientific">Paramecium sonneborni</name>
    <dbReference type="NCBI Taxonomy" id="65129"/>
    <lineage>
        <taxon>Eukaryota</taxon>
        <taxon>Sar</taxon>
        <taxon>Alveolata</taxon>
        <taxon>Ciliophora</taxon>
        <taxon>Intramacronucleata</taxon>
        <taxon>Oligohymenophorea</taxon>
        <taxon>Peniculida</taxon>
        <taxon>Parameciidae</taxon>
        <taxon>Paramecium</taxon>
    </lineage>
</organism>
<keyword evidence="1" id="KW-0472">Membrane</keyword>